<gene>
    <name evidence="2" type="ORF">BK138_24235</name>
</gene>
<sequence length="197" mass="22686">MENKMNPKVDAYVGRATMWLEETEKLREILLDCGLTEELKWGKPCYTSQGRNIVIIQGFKAYLALLFFKGYMLQDPHGILVKTGENTKVGRQIRFNDTQEIVELEPILRAYIAEAIEVEQSGVKEDIIKETQLDIPEEFQYKLDENPALKAAFEALTPGRQRAYVYYFSAPKQSKTRESRVEKCTQQILDGKGLNDR</sequence>
<dbReference type="InterPro" id="IPR014922">
    <property type="entry name" value="YdhG-like"/>
</dbReference>
<dbReference type="EMBL" id="MRTP01000008">
    <property type="protein sequence ID" value="OMF51942.1"/>
    <property type="molecule type" value="Genomic_DNA"/>
</dbReference>
<dbReference type="STRING" id="297318.BK138_24235"/>
<dbReference type="AlphaFoldDB" id="A0A1R1EJM1"/>
<evidence type="ECO:0000313" key="2">
    <source>
        <dbReference type="EMBL" id="OMF51942.1"/>
    </source>
</evidence>
<dbReference type="Gene3D" id="3.90.1150.200">
    <property type="match status" value="1"/>
</dbReference>
<dbReference type="InterPro" id="IPR016786">
    <property type="entry name" value="YdeI_bac"/>
</dbReference>
<proteinExistence type="predicted"/>
<dbReference type="Pfam" id="PF13376">
    <property type="entry name" value="OmdA"/>
    <property type="match status" value="1"/>
</dbReference>
<name>A0A1R1EJM1_9BACL</name>
<organism evidence="2 3">
    <name type="scientific">Paenibacillus rhizosphaerae</name>
    <dbReference type="NCBI Taxonomy" id="297318"/>
    <lineage>
        <taxon>Bacteria</taxon>
        <taxon>Bacillati</taxon>
        <taxon>Bacillota</taxon>
        <taxon>Bacilli</taxon>
        <taxon>Bacillales</taxon>
        <taxon>Paenibacillaceae</taxon>
        <taxon>Paenibacillus</taxon>
    </lineage>
</organism>
<dbReference type="Proteomes" id="UP000187172">
    <property type="component" value="Unassembled WGS sequence"/>
</dbReference>
<accession>A0A1R1EJM1</accession>
<feature type="domain" description="YdhG-like" evidence="1">
    <location>
        <begin position="21"/>
        <end position="116"/>
    </location>
</feature>
<comment type="caution">
    <text evidence="2">The sequence shown here is derived from an EMBL/GenBank/DDBJ whole genome shotgun (WGS) entry which is preliminary data.</text>
</comment>
<keyword evidence="3" id="KW-1185">Reference proteome</keyword>
<evidence type="ECO:0000259" key="1">
    <source>
        <dbReference type="Pfam" id="PF08818"/>
    </source>
</evidence>
<dbReference type="PIRSF" id="PIRSF021308">
    <property type="entry name" value="UCP021308"/>
    <property type="match status" value="1"/>
</dbReference>
<dbReference type="Pfam" id="PF08818">
    <property type="entry name" value="DUF1801"/>
    <property type="match status" value="1"/>
</dbReference>
<protein>
    <recommendedName>
        <fullName evidence="1">YdhG-like domain-containing protein</fullName>
    </recommendedName>
</protein>
<dbReference type="SUPFAM" id="SSF159888">
    <property type="entry name" value="YdhG-like"/>
    <property type="match status" value="1"/>
</dbReference>
<evidence type="ECO:0000313" key="3">
    <source>
        <dbReference type="Proteomes" id="UP000187172"/>
    </source>
</evidence>
<reference evidence="2 3" key="1">
    <citation type="submission" date="2016-11" db="EMBL/GenBank/DDBJ databases">
        <title>Paenibacillus species isolates.</title>
        <authorList>
            <person name="Beno S.M."/>
        </authorList>
    </citation>
    <scope>NUCLEOTIDE SEQUENCE [LARGE SCALE GENOMIC DNA]</scope>
    <source>
        <strain evidence="2 3">FSL R5-0378</strain>
    </source>
</reference>
<dbReference type="RefSeq" id="WP_076173368.1">
    <property type="nucleotide sequence ID" value="NZ_MRTP01000008.1"/>
</dbReference>